<evidence type="ECO:0000313" key="3">
    <source>
        <dbReference type="Proteomes" id="UP001187343"/>
    </source>
</evidence>
<dbReference type="AlphaFoldDB" id="A0AA88TTH9"/>
<organism evidence="2 3">
    <name type="scientific">Cirrhinus molitorella</name>
    <name type="common">mud carp</name>
    <dbReference type="NCBI Taxonomy" id="172907"/>
    <lineage>
        <taxon>Eukaryota</taxon>
        <taxon>Metazoa</taxon>
        <taxon>Chordata</taxon>
        <taxon>Craniata</taxon>
        <taxon>Vertebrata</taxon>
        <taxon>Euteleostomi</taxon>
        <taxon>Actinopterygii</taxon>
        <taxon>Neopterygii</taxon>
        <taxon>Teleostei</taxon>
        <taxon>Ostariophysi</taxon>
        <taxon>Cypriniformes</taxon>
        <taxon>Cyprinidae</taxon>
        <taxon>Labeoninae</taxon>
        <taxon>Labeonini</taxon>
        <taxon>Cirrhinus</taxon>
    </lineage>
</organism>
<reference evidence="2" key="1">
    <citation type="submission" date="2023-08" db="EMBL/GenBank/DDBJ databases">
        <title>Chromosome-level Genome Assembly of mud carp (Cirrhinus molitorella).</title>
        <authorList>
            <person name="Liu H."/>
        </authorList>
    </citation>
    <scope>NUCLEOTIDE SEQUENCE</scope>
    <source>
        <strain evidence="2">Prfri</strain>
        <tissue evidence="2">Muscle</tissue>
    </source>
</reference>
<feature type="compositionally biased region" description="Low complexity" evidence="1">
    <location>
        <begin position="378"/>
        <end position="395"/>
    </location>
</feature>
<evidence type="ECO:0000256" key="1">
    <source>
        <dbReference type="SAM" id="MobiDB-lite"/>
    </source>
</evidence>
<protein>
    <submittedName>
        <fullName evidence="2">Uncharacterized protein</fullName>
    </submittedName>
</protein>
<accession>A0AA88TTH9</accession>
<feature type="region of interest" description="Disordered" evidence="1">
    <location>
        <begin position="371"/>
        <end position="400"/>
    </location>
</feature>
<evidence type="ECO:0000313" key="2">
    <source>
        <dbReference type="EMBL" id="KAK2887317.1"/>
    </source>
</evidence>
<keyword evidence="3" id="KW-1185">Reference proteome</keyword>
<sequence length="428" mass="46012">MPRGMSVHLHTPSAQEVAIDLYLVWKSHQSFLTSQRTRVSSQPNPPSQSRWPSFQSQVKLQQFPQYQGKSQLFLQSQVKTHLPLQGQITLQLLPSCQVSQLSLQSLYSSRCQPFQSQHPSWPFRVSTHHGRSSRVSNCHGPPSRARLYHSDTRPVGGHSHFPSQATTSRSCPEFRTPSEPSTVVTAAPPSESSTVVAAAPSSEPSHVVTAAPPYESSLVAAALKVNDTAPAPSQATAAAPELASAEAALLLSVALWIVWAAYTTTESSEVAAPPSAPPWGDSALPWRAPVLSDPPWRASEYLSLCVCLSMLYVTDLSAPPWGDSVPPWRVPVLSASPWGASVPPWRSPVLSAPPWGASVPPWRAPVLSPPPDPPWRVSDSSDPPWWASDSSAPPWRVSAPPDPPCPALGAVCSTGSAQENVRLLLVVS</sequence>
<feature type="region of interest" description="Disordered" evidence="1">
    <location>
        <begin position="153"/>
        <end position="189"/>
    </location>
</feature>
<dbReference type="Proteomes" id="UP001187343">
    <property type="component" value="Unassembled WGS sequence"/>
</dbReference>
<name>A0AA88TTH9_9TELE</name>
<dbReference type="EMBL" id="JAUYZG010000015">
    <property type="protein sequence ID" value="KAK2887317.1"/>
    <property type="molecule type" value="Genomic_DNA"/>
</dbReference>
<feature type="compositionally biased region" description="Polar residues" evidence="1">
    <location>
        <begin position="161"/>
        <end position="170"/>
    </location>
</feature>
<feature type="compositionally biased region" description="Polar residues" evidence="1">
    <location>
        <begin position="178"/>
        <end position="189"/>
    </location>
</feature>
<gene>
    <name evidence="2" type="ORF">Q8A67_015545</name>
</gene>
<proteinExistence type="predicted"/>
<comment type="caution">
    <text evidence="2">The sequence shown here is derived from an EMBL/GenBank/DDBJ whole genome shotgun (WGS) entry which is preliminary data.</text>
</comment>